<dbReference type="AlphaFoldDB" id="A0A9E2L1D7"/>
<organism evidence="3 4">
    <name type="scientific">Candidatus Treponema excrementipullorum</name>
    <dbReference type="NCBI Taxonomy" id="2838768"/>
    <lineage>
        <taxon>Bacteria</taxon>
        <taxon>Pseudomonadati</taxon>
        <taxon>Spirochaetota</taxon>
        <taxon>Spirochaetia</taxon>
        <taxon>Spirochaetales</taxon>
        <taxon>Treponemataceae</taxon>
        <taxon>Treponema</taxon>
    </lineage>
</organism>
<dbReference type="Pfam" id="PF04773">
    <property type="entry name" value="FecR"/>
    <property type="match status" value="1"/>
</dbReference>
<evidence type="ECO:0000313" key="4">
    <source>
        <dbReference type="Proteomes" id="UP000823914"/>
    </source>
</evidence>
<feature type="domain" description="FecR protein" evidence="2">
    <location>
        <begin position="80"/>
        <end position="174"/>
    </location>
</feature>
<gene>
    <name evidence="3" type="ORF">IAA16_00430</name>
</gene>
<keyword evidence="1" id="KW-1133">Transmembrane helix</keyword>
<dbReference type="PANTHER" id="PTHR38731">
    <property type="entry name" value="LIPL45-RELATED LIPOPROTEIN-RELATED"/>
    <property type="match status" value="1"/>
</dbReference>
<name>A0A9E2L1D7_9SPIR</name>
<evidence type="ECO:0000256" key="1">
    <source>
        <dbReference type="SAM" id="Phobius"/>
    </source>
</evidence>
<feature type="transmembrane region" description="Helical" evidence="1">
    <location>
        <begin position="12"/>
        <end position="32"/>
    </location>
</feature>
<reference evidence="3" key="2">
    <citation type="submission" date="2021-04" db="EMBL/GenBank/DDBJ databases">
        <authorList>
            <person name="Gilroy R."/>
        </authorList>
    </citation>
    <scope>NUCLEOTIDE SEQUENCE</scope>
    <source>
        <strain evidence="3">Gambia15-2214</strain>
    </source>
</reference>
<accession>A0A9E2L1D7</accession>
<evidence type="ECO:0000259" key="2">
    <source>
        <dbReference type="Pfam" id="PF04773"/>
    </source>
</evidence>
<keyword evidence="1" id="KW-0472">Membrane</keyword>
<keyword evidence="1" id="KW-0812">Transmembrane</keyword>
<dbReference type="InterPro" id="IPR013783">
    <property type="entry name" value="Ig-like_fold"/>
</dbReference>
<proteinExistence type="predicted"/>
<comment type="caution">
    <text evidence="3">The sequence shown here is derived from an EMBL/GenBank/DDBJ whole genome shotgun (WGS) entry which is preliminary data.</text>
</comment>
<protein>
    <submittedName>
        <fullName evidence="3">FecR family protein</fullName>
    </submittedName>
</protein>
<sequence>MKKKRNTRFRVSDFLVIFVCFFGTLVSLWFFWEDFNAVLEKLNEQPIATVTWKKKASQRKLSDNLVWDRLQQHSYVYNGDTIRTSSGAEAIITFADSQIELGENTIIQILYEQNAATVDLASGFVSASTQSGDANSNLQIKTGNVTVAVGQGSVLSANAVANMPTQFQVLSGQVILLDDTNGSQTFSEGSNLVVKDGGQIVPPPIEVLTPSLQSRYLIFDTDVLPVTFNWKTHNIPTGAQVVFETSLDSDFEELTNQTILDGLNSLTVNLNVESHYWRFYITENQEINKDSLVSGKISVLYAKSPEITVPAEGDTFYYRSKPPTIRFFWTGNDYVSTYLFEVANNPEMRNPVISQTSQNLSSLVTNLTAGKWYWRITPYYTINSMGYYAPTETGSFEVVQQPQLTAPQTLFPSEGAFVNARASTDSETNEVVLSWKSEKEADHYTVQISSSPDMKNSLITETTRNNYLSVTLPTLGKWYWQLVQVDAEGNTSPKSDLKSFLAMDKEVLFNQMFPPEGYKISDTRLRDIKFTWKNNVQQPFLVQISDRADFSTITYEQELSPSMLSLTGLELASGTWYWRLVSGKGESTELTTPVRSFEVLPQLPAPVVTKAVNGSSVILKPGEELELAWEPLEGAHYYNVFLYSVNDNSINVEERFITDTSLKINTDSMIPGTYHWTIQAFIDETAASTRFTSILAENTFELVKIYPVQLENYKNNVELNGVEAYLNPGTLQFSSNSPIKEYQIMVVREPYGERLPTTYQGTYNIPQQSVVYKGLSTQLPPLTPGDYAWNVTAITPNNLDISAEDFGTFTVLPLEPLEQSDIVSPQRKSVFDESYLMDTTLVTLEWTSVPEAEAYSVTVVNEDTGKTILNEIITDTTYTIDLVELGEGKFTCSVAGRQYIPQDRENYKTAVPLRTGKPALSEFEVRLTPHNFEVNDLGDLYGNY</sequence>
<reference evidence="3" key="1">
    <citation type="journal article" date="2021" name="PeerJ">
        <title>Extensive microbial diversity within the chicken gut microbiome revealed by metagenomics and culture.</title>
        <authorList>
            <person name="Gilroy R."/>
            <person name="Ravi A."/>
            <person name="Getino M."/>
            <person name="Pursley I."/>
            <person name="Horton D.L."/>
            <person name="Alikhan N.F."/>
            <person name="Baker D."/>
            <person name="Gharbi K."/>
            <person name="Hall N."/>
            <person name="Watson M."/>
            <person name="Adriaenssens E.M."/>
            <person name="Foster-Nyarko E."/>
            <person name="Jarju S."/>
            <person name="Secka A."/>
            <person name="Antonio M."/>
            <person name="Oren A."/>
            <person name="Chaudhuri R.R."/>
            <person name="La Ragione R."/>
            <person name="Hildebrand F."/>
            <person name="Pallen M.J."/>
        </authorList>
    </citation>
    <scope>NUCLEOTIDE SEQUENCE</scope>
    <source>
        <strain evidence="3">Gambia15-2214</strain>
    </source>
</reference>
<dbReference type="EMBL" id="JAHLFV010000009">
    <property type="protein sequence ID" value="MBU3849013.1"/>
    <property type="molecule type" value="Genomic_DNA"/>
</dbReference>
<dbReference type="Gene3D" id="2.60.40.10">
    <property type="entry name" value="Immunoglobulins"/>
    <property type="match status" value="3"/>
</dbReference>
<dbReference type="PANTHER" id="PTHR38731:SF1">
    <property type="entry name" value="FECR PROTEIN DOMAIN-CONTAINING PROTEIN"/>
    <property type="match status" value="1"/>
</dbReference>
<dbReference type="InterPro" id="IPR006860">
    <property type="entry name" value="FecR"/>
</dbReference>
<evidence type="ECO:0000313" key="3">
    <source>
        <dbReference type="EMBL" id="MBU3849013.1"/>
    </source>
</evidence>
<dbReference type="Proteomes" id="UP000823914">
    <property type="component" value="Unassembled WGS sequence"/>
</dbReference>